<reference evidence="1 2" key="1">
    <citation type="submission" date="2021-03" db="EMBL/GenBank/DDBJ databases">
        <title>Antimicrobial resistance genes in bacteria isolated from Japanese honey, and their potential for conferring macrolide and lincosamide resistance in the American foulbrood pathogen Paenibacillus larvae.</title>
        <authorList>
            <person name="Okamoto M."/>
            <person name="Kumagai M."/>
            <person name="Kanamori H."/>
            <person name="Takamatsu D."/>
        </authorList>
    </citation>
    <scope>NUCLEOTIDE SEQUENCE [LARGE SCALE GENOMIC DNA]</scope>
    <source>
        <strain evidence="1 2">J8TS2</strain>
    </source>
</reference>
<organism evidence="1 2">
    <name type="scientific">Lederbergia ruris</name>
    <dbReference type="NCBI Taxonomy" id="217495"/>
    <lineage>
        <taxon>Bacteria</taxon>
        <taxon>Bacillati</taxon>
        <taxon>Bacillota</taxon>
        <taxon>Bacilli</taxon>
        <taxon>Bacillales</taxon>
        <taxon>Bacillaceae</taxon>
        <taxon>Lederbergia</taxon>
    </lineage>
</organism>
<dbReference type="RefSeq" id="WP_158323111.1">
    <property type="nucleotide sequence ID" value="NZ_BORB01000045.1"/>
</dbReference>
<protein>
    <submittedName>
        <fullName evidence="1">Uncharacterized protein</fullName>
    </submittedName>
</protein>
<gene>
    <name evidence="1" type="ORF">J8TS2_37660</name>
</gene>
<evidence type="ECO:0000313" key="1">
    <source>
        <dbReference type="EMBL" id="GIN59447.1"/>
    </source>
</evidence>
<dbReference type="Proteomes" id="UP000679950">
    <property type="component" value="Unassembled WGS sequence"/>
</dbReference>
<evidence type="ECO:0000313" key="2">
    <source>
        <dbReference type="Proteomes" id="UP000679950"/>
    </source>
</evidence>
<proteinExistence type="predicted"/>
<dbReference type="Pfam" id="PF26344">
    <property type="entry name" value="YuzC"/>
    <property type="match status" value="1"/>
</dbReference>
<accession>A0ABQ4KQ40</accession>
<name>A0ABQ4KQ40_9BACI</name>
<sequence length="128" mass="14714">MYYIPYTYYLYPPHLVKNQPFLYSQIVRKQNLYPPVKTEKLHQSAQKFQTLMTQASLLVNKINSSPTFAHDLMEAAQQSNKKKVQKLIQSTGLSIPIKSHFNPDGIIFELSNAEGEKGCCTLHIALQW</sequence>
<dbReference type="InterPro" id="IPR058870">
    <property type="entry name" value="YuzC"/>
</dbReference>
<comment type="caution">
    <text evidence="1">The sequence shown here is derived from an EMBL/GenBank/DDBJ whole genome shotgun (WGS) entry which is preliminary data.</text>
</comment>
<dbReference type="EMBL" id="BORB01000045">
    <property type="protein sequence ID" value="GIN59447.1"/>
    <property type="molecule type" value="Genomic_DNA"/>
</dbReference>
<keyword evidence="2" id="KW-1185">Reference proteome</keyword>